<proteinExistence type="predicted"/>
<evidence type="ECO:0000313" key="2">
    <source>
        <dbReference type="Proteomes" id="UP000507470"/>
    </source>
</evidence>
<reference evidence="1 2" key="1">
    <citation type="submission" date="2020-06" db="EMBL/GenBank/DDBJ databases">
        <authorList>
            <person name="Li R."/>
            <person name="Bekaert M."/>
        </authorList>
    </citation>
    <scope>NUCLEOTIDE SEQUENCE [LARGE SCALE GENOMIC DNA]</scope>
    <source>
        <strain evidence="2">wild</strain>
    </source>
</reference>
<evidence type="ECO:0008006" key="3">
    <source>
        <dbReference type="Google" id="ProtNLM"/>
    </source>
</evidence>
<dbReference type="InterPro" id="IPR011044">
    <property type="entry name" value="Quino_amine_DH_bsu"/>
</dbReference>
<dbReference type="SUPFAM" id="SSF50969">
    <property type="entry name" value="YVTN repeat-like/Quinoprotein amine dehydrogenase"/>
    <property type="match status" value="1"/>
</dbReference>
<name>A0A6J8D7F4_MYTCO</name>
<dbReference type="InterPro" id="IPR015943">
    <property type="entry name" value="WD40/YVTN_repeat-like_dom_sf"/>
</dbReference>
<protein>
    <recommendedName>
        <fullName evidence="3">TRIM2_3</fullName>
    </recommendedName>
</protein>
<organism evidence="1 2">
    <name type="scientific">Mytilus coruscus</name>
    <name type="common">Sea mussel</name>
    <dbReference type="NCBI Taxonomy" id="42192"/>
    <lineage>
        <taxon>Eukaryota</taxon>
        <taxon>Metazoa</taxon>
        <taxon>Spiralia</taxon>
        <taxon>Lophotrochozoa</taxon>
        <taxon>Mollusca</taxon>
        <taxon>Bivalvia</taxon>
        <taxon>Autobranchia</taxon>
        <taxon>Pteriomorphia</taxon>
        <taxon>Mytilida</taxon>
        <taxon>Mytiloidea</taxon>
        <taxon>Mytilidae</taxon>
        <taxon>Mytilinae</taxon>
        <taxon>Mytilus</taxon>
    </lineage>
</organism>
<keyword evidence="2" id="KW-1185">Reference proteome</keyword>
<evidence type="ECO:0000313" key="1">
    <source>
        <dbReference type="EMBL" id="CAC5403557.1"/>
    </source>
</evidence>
<dbReference type="OrthoDB" id="6182827at2759"/>
<accession>A0A6J8D7F4</accession>
<dbReference type="AlphaFoldDB" id="A0A6J8D7F4"/>
<sequence length="295" mass="33350">MVRQLTQEVLQNMICQRCKRNIDEQDKQGGPIQPYTLGQSIFTLHHQKNLSSVVRHLSDTVMLDDGRLVMCLPVQNRLLICNTDGSQVDSIHVQGEPWCVIAVNKSNVAVTLCDSTCIAMYDINNKLKLKSISVPGILRGSDITTINNKLVVCSNYNLLIIDHQTGVVVQAIQTDCYPYRLRGSGDRIFYCDNYNNNNNNNLYWYSITDDIHNTLTLPSRPCRMTALQDNSLYMVCSDGSVQNVSSNGKQCKTVTTKGLEELKHDRISCISYNSNQRKLVTLGDQWTIIKVFHEN</sequence>
<dbReference type="Proteomes" id="UP000507470">
    <property type="component" value="Unassembled WGS sequence"/>
</dbReference>
<dbReference type="Gene3D" id="2.130.10.10">
    <property type="entry name" value="YVTN repeat-like/Quinoprotein amine dehydrogenase"/>
    <property type="match status" value="1"/>
</dbReference>
<gene>
    <name evidence="1" type="ORF">MCOR_37435</name>
</gene>
<dbReference type="EMBL" id="CACVKT020006794">
    <property type="protein sequence ID" value="CAC5403557.1"/>
    <property type="molecule type" value="Genomic_DNA"/>
</dbReference>